<proteinExistence type="predicted"/>
<evidence type="ECO:0000313" key="1">
    <source>
        <dbReference type="EMBL" id="MBX39899.1"/>
    </source>
</evidence>
<protein>
    <submittedName>
        <fullName evidence="1">Uncharacterized protein</fullName>
    </submittedName>
</protein>
<reference evidence="1" key="1">
    <citation type="submission" date="2018-02" db="EMBL/GenBank/DDBJ databases">
        <title>Rhizophora mucronata_Transcriptome.</title>
        <authorList>
            <person name="Meera S.P."/>
            <person name="Sreeshan A."/>
            <person name="Augustine A."/>
        </authorList>
    </citation>
    <scope>NUCLEOTIDE SEQUENCE</scope>
    <source>
        <tissue evidence="1">Leaf</tissue>
    </source>
</reference>
<organism evidence="1">
    <name type="scientific">Rhizophora mucronata</name>
    <name type="common">Asiatic mangrove</name>
    <dbReference type="NCBI Taxonomy" id="61149"/>
    <lineage>
        <taxon>Eukaryota</taxon>
        <taxon>Viridiplantae</taxon>
        <taxon>Streptophyta</taxon>
        <taxon>Embryophyta</taxon>
        <taxon>Tracheophyta</taxon>
        <taxon>Spermatophyta</taxon>
        <taxon>Magnoliopsida</taxon>
        <taxon>eudicotyledons</taxon>
        <taxon>Gunneridae</taxon>
        <taxon>Pentapetalae</taxon>
        <taxon>rosids</taxon>
        <taxon>fabids</taxon>
        <taxon>Malpighiales</taxon>
        <taxon>Rhizophoraceae</taxon>
        <taxon>Rhizophora</taxon>
    </lineage>
</organism>
<accession>A0A2P2NBQ5</accession>
<dbReference type="AlphaFoldDB" id="A0A2P2NBQ5"/>
<name>A0A2P2NBQ5_RHIMU</name>
<sequence length="23" mass="2508">MLFCCISEADGIVLSLCCLVVLY</sequence>
<dbReference type="EMBL" id="GGEC01059415">
    <property type="protein sequence ID" value="MBX39899.1"/>
    <property type="molecule type" value="Transcribed_RNA"/>
</dbReference>